<dbReference type="InterPro" id="IPR020049">
    <property type="entry name" value="Major_capsid-like"/>
</dbReference>
<dbReference type="EMBL" id="LK031773">
    <property type="protein sequence ID" value="CDR35356.1"/>
    <property type="molecule type" value="Genomic_DNA"/>
</dbReference>
<geneLocation type="plasmid" evidence="1">
    <name>1</name>
</geneLocation>
<dbReference type="Pfam" id="PF09950">
    <property type="entry name" value="Major_capside"/>
    <property type="match status" value="1"/>
</dbReference>
<keyword evidence="1" id="KW-0614">Plasmid</keyword>
<reference evidence="1" key="2">
    <citation type="submission" date="2014-09" db="EMBL/GenBank/DDBJ databases">
        <title>Criblamydia sequanensis harbors a mega-plasmid encoding arsenite resistance.</title>
        <authorList>
            <person name="Bertelli C."/>
            <person name="Goesmann A."/>
            <person name="Greub G."/>
        </authorList>
    </citation>
    <scope>NUCLEOTIDE SEQUENCE [LARGE SCALE GENOMIC DNA]</scope>
    <source>
        <strain evidence="1">CRIB-18</strain>
        <plasmid evidence="1">1</plasmid>
    </source>
</reference>
<accession>A0A090D3B4</accession>
<name>A0A090D3B4_9BACT</name>
<evidence type="ECO:0000313" key="1">
    <source>
        <dbReference type="EMBL" id="CDR35356.1"/>
    </source>
</evidence>
<sequence length="309" mass="33882">MDRIVSVNLDSAETAFFARELESIKSKSYDIEFPPLKAIKLIPVSTEAGAGAESITYQSFEETGLARIISSYADDFPRCDIRGKEFITPVKSIGASYGYSMQEIRAAMFVGRSLTQRQANATRRANDQKVNKLAWFGDNGSNILGLTNNPNIPAASVPADGTGASTLWVNKTPDQILRDMNQLSNGIVGLTNGVEMPNTLILPIDQYTLISSTPRSANSDTTILEYFIQNNPFITTVDWVPELKGAGPGGVDIMIAYEKNPDKLTMEIPMPFTQYPPQERGLEFIVNCESRYGGIIIYYPLSLSIGEGI</sequence>
<dbReference type="AlphaFoldDB" id="A0A090D3B4"/>
<dbReference type="RefSeq" id="WP_176454873.1">
    <property type="nucleotide sequence ID" value="NZ_LK031773.1"/>
</dbReference>
<gene>
    <name evidence="1" type="ORF">CSEC_p0085</name>
</gene>
<reference evidence="1" key="1">
    <citation type="submission" date="2013-12" db="EMBL/GenBank/DDBJ databases">
        <authorList>
            <person name="Li W."/>
            <person name="Chetelat R.T."/>
        </authorList>
    </citation>
    <scope>NUCLEOTIDE SEQUENCE</scope>
    <source>
        <strain evidence="1">CRIB-18</strain>
        <plasmid evidence="1">1</plasmid>
    </source>
</reference>
<proteinExistence type="predicted"/>
<dbReference type="PIRSF" id="PIRSF029202">
    <property type="entry name" value="UCP029202"/>
    <property type="match status" value="1"/>
</dbReference>
<protein>
    <recommendedName>
        <fullName evidence="2">Major capsid protein</fullName>
    </recommendedName>
</protein>
<evidence type="ECO:0008006" key="2">
    <source>
        <dbReference type="Google" id="ProtNLM"/>
    </source>
</evidence>
<organism evidence="1">
    <name type="scientific">Candidatus Criblamydia sequanensis CRIB-18</name>
    <dbReference type="NCBI Taxonomy" id="1437425"/>
    <lineage>
        <taxon>Bacteria</taxon>
        <taxon>Pseudomonadati</taxon>
        <taxon>Chlamydiota</taxon>
        <taxon>Chlamydiia</taxon>
        <taxon>Parachlamydiales</taxon>
        <taxon>Candidatus Criblamydiaceae</taxon>
        <taxon>Candidatus Criblamydia</taxon>
    </lineage>
</organism>